<organism evidence="2 3">
    <name type="scientific">Streptomyces blastmyceticus</name>
    <dbReference type="NCBI Taxonomy" id="68180"/>
    <lineage>
        <taxon>Bacteria</taxon>
        <taxon>Bacillati</taxon>
        <taxon>Actinomycetota</taxon>
        <taxon>Actinomycetes</taxon>
        <taxon>Kitasatosporales</taxon>
        <taxon>Streptomycetaceae</taxon>
        <taxon>Streptomyces</taxon>
    </lineage>
</organism>
<gene>
    <name evidence="2" type="ORF">GCM10010319_35640</name>
</gene>
<feature type="compositionally biased region" description="Low complexity" evidence="1">
    <location>
        <begin position="44"/>
        <end position="67"/>
    </location>
</feature>
<evidence type="ECO:0000256" key="1">
    <source>
        <dbReference type="SAM" id="MobiDB-lite"/>
    </source>
</evidence>
<dbReference type="RefSeq" id="WP_344118817.1">
    <property type="nucleotide sequence ID" value="NZ_BAAABW010000018.1"/>
</dbReference>
<reference evidence="3" key="1">
    <citation type="journal article" date="2019" name="Int. J. Syst. Evol. Microbiol.">
        <title>The Global Catalogue of Microorganisms (GCM) 10K type strain sequencing project: providing services to taxonomists for standard genome sequencing and annotation.</title>
        <authorList>
            <consortium name="The Broad Institute Genomics Platform"/>
            <consortium name="The Broad Institute Genome Sequencing Center for Infectious Disease"/>
            <person name="Wu L."/>
            <person name="Ma J."/>
        </authorList>
    </citation>
    <scope>NUCLEOTIDE SEQUENCE [LARGE SCALE GENOMIC DNA]</scope>
    <source>
        <strain evidence="3">JCM 4565</strain>
    </source>
</reference>
<keyword evidence="3" id="KW-1185">Reference proteome</keyword>
<sequence length="92" mass="9762">MPLDPARAMGAYLRAQVYRDHASGPPPAATPEGPSDRPEPPDRSPSAAEPDTPAAAPPERALRAVPRPPGRLARLLLFLRQGSAVAPDTRRP</sequence>
<comment type="caution">
    <text evidence="2">The sequence shown here is derived from an EMBL/GenBank/DDBJ whole genome shotgun (WGS) entry which is preliminary data.</text>
</comment>
<evidence type="ECO:0000313" key="2">
    <source>
        <dbReference type="EMBL" id="GAA0355319.1"/>
    </source>
</evidence>
<name>A0ABP3GVC0_9ACTN</name>
<proteinExistence type="predicted"/>
<dbReference type="EMBL" id="BAAABW010000018">
    <property type="protein sequence ID" value="GAA0355319.1"/>
    <property type="molecule type" value="Genomic_DNA"/>
</dbReference>
<accession>A0ABP3GVC0</accession>
<evidence type="ECO:0000313" key="3">
    <source>
        <dbReference type="Proteomes" id="UP001500063"/>
    </source>
</evidence>
<dbReference type="Proteomes" id="UP001500063">
    <property type="component" value="Unassembled WGS sequence"/>
</dbReference>
<feature type="region of interest" description="Disordered" evidence="1">
    <location>
        <begin position="1"/>
        <end position="67"/>
    </location>
</feature>
<protein>
    <submittedName>
        <fullName evidence="2">Uncharacterized protein</fullName>
    </submittedName>
</protein>